<proteinExistence type="predicted"/>
<reference evidence="1 2" key="1">
    <citation type="submission" date="2015-09" db="EMBL/GenBank/DDBJ databases">
        <title>Atta colombica WGS genome.</title>
        <authorList>
            <person name="Nygaard S."/>
            <person name="Hu H."/>
            <person name="Boomsma J."/>
            <person name="Zhang G."/>
        </authorList>
    </citation>
    <scope>NUCLEOTIDE SEQUENCE [LARGE SCALE GENOMIC DNA]</scope>
    <source>
        <strain evidence="1">Treedump-2</strain>
        <tissue evidence="1">Whole body</tissue>
    </source>
</reference>
<accession>A0A195BV14</accession>
<dbReference type="EMBL" id="KQ976408">
    <property type="protein sequence ID" value="KYM91187.1"/>
    <property type="molecule type" value="Genomic_DNA"/>
</dbReference>
<feature type="non-terminal residue" evidence="1">
    <location>
        <position position="1"/>
    </location>
</feature>
<sequence length="164" mass="18001">FEGVMTSYTFIVPDSGPSVRTHVTLQHNISSSWDHHRNYPLMPIHKSVGHFQSPARNSRRNTTIVHSHTNATSATTVAFAHTNTNFVLSPGTNIRAKVERRGMVGPKAHRSFMGHLLGIPVKPTSSRPFPVSILLAPYDSTLATPRCAALRRNLGDVTTAIRLA</sequence>
<organism evidence="1 2">
    <name type="scientific">Atta colombica</name>
    <dbReference type="NCBI Taxonomy" id="520822"/>
    <lineage>
        <taxon>Eukaryota</taxon>
        <taxon>Metazoa</taxon>
        <taxon>Ecdysozoa</taxon>
        <taxon>Arthropoda</taxon>
        <taxon>Hexapoda</taxon>
        <taxon>Insecta</taxon>
        <taxon>Pterygota</taxon>
        <taxon>Neoptera</taxon>
        <taxon>Endopterygota</taxon>
        <taxon>Hymenoptera</taxon>
        <taxon>Apocrita</taxon>
        <taxon>Aculeata</taxon>
        <taxon>Formicoidea</taxon>
        <taxon>Formicidae</taxon>
        <taxon>Myrmicinae</taxon>
        <taxon>Atta</taxon>
    </lineage>
</organism>
<keyword evidence="2" id="KW-1185">Reference proteome</keyword>
<gene>
    <name evidence="1" type="ORF">ALC53_01599</name>
</gene>
<name>A0A195BV14_9HYME</name>
<dbReference type="AlphaFoldDB" id="A0A195BV14"/>
<dbReference type="Proteomes" id="UP000078540">
    <property type="component" value="Unassembled WGS sequence"/>
</dbReference>
<evidence type="ECO:0000313" key="1">
    <source>
        <dbReference type="EMBL" id="KYM91187.1"/>
    </source>
</evidence>
<evidence type="ECO:0000313" key="2">
    <source>
        <dbReference type="Proteomes" id="UP000078540"/>
    </source>
</evidence>
<protein>
    <submittedName>
        <fullName evidence="1">Uncharacterized protein</fullName>
    </submittedName>
</protein>